<feature type="binding site" evidence="6">
    <location>
        <position position="473"/>
    </location>
    <ligand>
        <name>Ni(2+)</name>
        <dbReference type="ChEBI" id="CHEBI:49786"/>
        <label>1</label>
    </ligand>
</feature>
<comment type="similarity">
    <text evidence="7">Belongs to the urease beta subunit family.</text>
</comment>
<feature type="domain" description="Urease" evidence="9">
    <location>
        <begin position="242"/>
        <end position="680"/>
    </location>
</feature>
<dbReference type="PROSITE" id="PS51368">
    <property type="entry name" value="UREASE_3"/>
    <property type="match status" value="1"/>
</dbReference>
<comment type="cofactor">
    <cofactor evidence="6">
        <name>Ni cation</name>
        <dbReference type="ChEBI" id="CHEBI:25516"/>
    </cofactor>
    <text evidence="6">Binds 2 nickel ions per subunit.</text>
</comment>
<keyword evidence="11" id="KW-1185">Reference proteome</keyword>
<dbReference type="InterPro" id="IPR006680">
    <property type="entry name" value="Amidohydro-rel"/>
</dbReference>
<dbReference type="EC" id="3.5.1.5" evidence="7"/>
<keyword evidence="7 8" id="KW-0963">Cytoplasm</keyword>
<dbReference type="Gene3D" id="3.20.20.140">
    <property type="entry name" value="Metal-dependent hydrolases"/>
    <property type="match status" value="1"/>
</dbReference>
<dbReference type="NCBIfam" id="TIGR00192">
    <property type="entry name" value="urease_beta"/>
    <property type="match status" value="1"/>
</dbReference>
<feature type="active site" description="Proton donor" evidence="6 8">
    <location>
        <position position="433"/>
    </location>
</feature>
<dbReference type="PROSITE" id="PS01120">
    <property type="entry name" value="UREASE_1"/>
    <property type="match status" value="1"/>
</dbReference>
<dbReference type="EMBL" id="JACJHX010000003">
    <property type="protein sequence ID" value="MBA9026139.1"/>
    <property type="molecule type" value="Genomic_DNA"/>
</dbReference>
<feature type="binding site" evidence="6">
    <location>
        <position position="249"/>
    </location>
    <ligand>
        <name>Ni(2+)</name>
        <dbReference type="ChEBI" id="CHEBI:49786"/>
        <label>1</label>
    </ligand>
</feature>
<dbReference type="CDD" id="cd00407">
    <property type="entry name" value="Urease_beta"/>
    <property type="match status" value="1"/>
</dbReference>
<protein>
    <recommendedName>
        <fullName evidence="6 7">Multifunctional fusion protein</fullName>
    </recommendedName>
    <domain>
        <recommendedName>
            <fullName evidence="7">Urease subunit beta</fullName>
            <ecNumber evidence="7">3.5.1.5</ecNumber>
        </recommendedName>
        <alternativeName>
            <fullName evidence="7">Urea amidohydrolase subunit beta</fullName>
        </alternativeName>
    </domain>
    <domain>
        <recommendedName>
            <fullName evidence="6">Urease subunit alpha</fullName>
        </recommendedName>
        <alternativeName>
            <fullName evidence="6">Urea amidohydrolase subunit alpha</fullName>
        </alternativeName>
    </domain>
</protein>
<dbReference type="NCBIfam" id="NF009682">
    <property type="entry name" value="PRK13203.1"/>
    <property type="match status" value="1"/>
</dbReference>
<dbReference type="RefSeq" id="WP_182502061.1">
    <property type="nucleotide sequence ID" value="NZ_JACJHX010000003.1"/>
</dbReference>
<dbReference type="InterPro" id="IPR017951">
    <property type="entry name" value="Urease_asu_c"/>
</dbReference>
<feature type="binding site" description="via carbamate group" evidence="6">
    <location>
        <position position="330"/>
    </location>
    <ligand>
        <name>Ni(2+)</name>
        <dbReference type="ChEBI" id="CHEBI:49786"/>
        <label>1</label>
    </ligand>
</feature>
<name>A0ABR6CMI1_9BACI</name>
<evidence type="ECO:0000259" key="9">
    <source>
        <dbReference type="PROSITE" id="PS51368"/>
    </source>
</evidence>
<evidence type="ECO:0000313" key="11">
    <source>
        <dbReference type="Proteomes" id="UP000626697"/>
    </source>
</evidence>
<comment type="pathway">
    <text evidence="1 7">Nitrogen metabolism; urea degradation; CO(2) and NH(3) from urea (urease route): step 1/1.</text>
</comment>
<reference evidence="10 11" key="1">
    <citation type="submission" date="2020-08" db="EMBL/GenBank/DDBJ databases">
        <title>Genomic Encyclopedia of Type Strains, Phase IV (KMG-IV): sequencing the most valuable type-strain genomes for metagenomic binning, comparative biology and taxonomic classification.</title>
        <authorList>
            <person name="Goeker M."/>
        </authorList>
    </citation>
    <scope>NUCLEOTIDE SEQUENCE [LARGE SCALE GENOMIC DNA]</scope>
    <source>
        <strain evidence="10 11">DSM 105481</strain>
    </source>
</reference>
<dbReference type="SUPFAM" id="SSF51556">
    <property type="entry name" value="Metallo-dependent hydrolases"/>
    <property type="match status" value="1"/>
</dbReference>
<sequence length="680" mass="73501">MKPGEFFLKKGSVPINVGRETRMIEVVNRGDRPIFVGSHYHFYETDPGLEFNRDLAKGMRLNIAAGEAVQFPPGEIRVVELVEIGGSKEVYGFRGYINGPVKSIASPTVSEKSIPKKNYAMKYGPTVGDKVRLADTNLVIEVEKDYTVYGEELRFGMGQTIRSGMGMSARATRKESLDLIITNALIVDYWGIIKADIGIKNGHIHGIGKGGNPDYMDGVAPNMIVGASTEVIAGEGLIVTAGGVDSHVHQVSPEIVLIALQSGVTTLLGGGTGSATGTKATNISPGKWNIQRMLEAYEAFPVNVGIWGKGSAWSLKPLEEQILNGAAGFKIHEDWGATPAVIDSCLKVADYYDVQVSIHTDSLNESGHVESTIKAINGRAIHTYHTEGAGGGHAPDIMEIAKESYVMPGSTTPTRPFTINTSASNLDMVFEAHHLNRKDPTQVAMAEARIRPETQGAEGILHDLGVLSIMGSDSMAMGHMGEMILRTWQTASIMKAKRGPLKEEQGDNDNFRVKRYVAKYAINPAITHGISHVVGSIEVGKMADLVLWKPEFFGVKPDTVVKGGCIVTSIIGSGNGSIAEVQPITYRPMFGSFGNAPKSISVTFMSQAAIDRNVAQSLGLEKKVVAIRNTRTIGKKDMILNNETPNIVIDPETFVVYLDGVPVHNPPVDRVPMGQRYFLF</sequence>
<dbReference type="PRINTS" id="PR01752">
    <property type="entry name" value="UREASE"/>
</dbReference>
<organism evidence="10 11">
    <name type="scientific">Peribacillus huizhouensis</name>
    <dbReference type="NCBI Taxonomy" id="1501239"/>
    <lineage>
        <taxon>Bacteria</taxon>
        <taxon>Bacillati</taxon>
        <taxon>Bacillota</taxon>
        <taxon>Bacilli</taxon>
        <taxon>Bacillales</taxon>
        <taxon>Bacillaceae</taxon>
        <taxon>Peribacillus</taxon>
    </lineage>
</organism>
<dbReference type="SUPFAM" id="SSF51278">
    <property type="entry name" value="Urease, beta-subunit"/>
    <property type="match status" value="1"/>
</dbReference>
<comment type="similarity">
    <text evidence="6">Belongs to the metallo-dependent hydrolases superfamily. Urease alpha subunit family.</text>
</comment>
<dbReference type="NCBIfam" id="TIGR01792">
    <property type="entry name" value="urease_alph"/>
    <property type="match status" value="1"/>
</dbReference>
<comment type="subcellular location">
    <subcellularLocation>
        <location evidence="7 8">Cytoplasm</location>
    </subcellularLocation>
</comment>
<proteinExistence type="inferred from homology"/>
<evidence type="ECO:0000256" key="4">
    <source>
        <dbReference type="ARBA" id="ARBA00022801"/>
    </source>
</evidence>
<dbReference type="PANTHER" id="PTHR43440:SF1">
    <property type="entry name" value="UREASE"/>
    <property type="match status" value="1"/>
</dbReference>
<evidence type="ECO:0000313" key="10">
    <source>
        <dbReference type="EMBL" id="MBA9026139.1"/>
    </source>
</evidence>
<feature type="modified residue" description="N6-carboxylysine" evidence="6">
    <location>
        <position position="330"/>
    </location>
</feature>
<dbReference type="InterPro" id="IPR032466">
    <property type="entry name" value="Metal_Hydrolase"/>
</dbReference>
<dbReference type="InterPro" id="IPR011612">
    <property type="entry name" value="Urease_alpha_N_dom"/>
</dbReference>
<dbReference type="Gene3D" id="2.10.150.10">
    <property type="entry name" value="Urease, beta subunit"/>
    <property type="match status" value="1"/>
</dbReference>
<evidence type="ECO:0000256" key="1">
    <source>
        <dbReference type="ARBA" id="ARBA00004897"/>
    </source>
</evidence>
<dbReference type="Gene3D" id="2.30.40.10">
    <property type="entry name" value="Urease, subunit C, domain 1"/>
    <property type="match status" value="1"/>
</dbReference>
<comment type="caution">
    <text evidence="10">The sequence shown here is derived from an EMBL/GenBank/DDBJ whole genome shotgun (WGS) entry which is preliminary data.</text>
</comment>
<feature type="binding site" evidence="6 8">
    <location>
        <position position="332"/>
    </location>
    <ligand>
        <name>substrate</name>
    </ligand>
</feature>
<dbReference type="Pfam" id="PF00699">
    <property type="entry name" value="Urease_beta"/>
    <property type="match status" value="1"/>
</dbReference>
<evidence type="ECO:0000256" key="8">
    <source>
        <dbReference type="PROSITE-ProRule" id="PRU00700"/>
    </source>
</evidence>
<evidence type="ECO:0000256" key="7">
    <source>
        <dbReference type="HAMAP-Rule" id="MF_01954"/>
    </source>
</evidence>
<keyword evidence="2 6" id="KW-0533">Nickel</keyword>
<dbReference type="InterPro" id="IPR011059">
    <property type="entry name" value="Metal-dep_hydrolase_composite"/>
</dbReference>
<dbReference type="HAMAP" id="MF_01954">
    <property type="entry name" value="Urease_beta"/>
    <property type="match status" value="1"/>
</dbReference>
<evidence type="ECO:0000256" key="5">
    <source>
        <dbReference type="ARBA" id="ARBA00047778"/>
    </source>
</evidence>
<feature type="binding site" description="via carbamate group" evidence="6">
    <location>
        <position position="330"/>
    </location>
    <ligand>
        <name>Ni(2+)</name>
        <dbReference type="ChEBI" id="CHEBI:49786"/>
        <label>2</label>
    </ligand>
</feature>
<evidence type="ECO:0000256" key="3">
    <source>
        <dbReference type="ARBA" id="ARBA00022723"/>
    </source>
</evidence>
<dbReference type="InterPro" id="IPR005848">
    <property type="entry name" value="Urease_asu"/>
</dbReference>
<evidence type="ECO:0000256" key="2">
    <source>
        <dbReference type="ARBA" id="ARBA00022596"/>
    </source>
</evidence>
<dbReference type="Proteomes" id="UP000626697">
    <property type="component" value="Unassembled WGS sequence"/>
</dbReference>
<evidence type="ECO:0000256" key="6">
    <source>
        <dbReference type="HAMAP-Rule" id="MF_01953"/>
    </source>
</evidence>
<dbReference type="Pfam" id="PF00449">
    <property type="entry name" value="Urease_alpha"/>
    <property type="match status" value="1"/>
</dbReference>
<comment type="PTM">
    <text evidence="6">Carboxylation allows a single lysine to coordinate two nickel ions.</text>
</comment>
<comment type="subunit">
    <text evidence="7">Heterotrimer of UreA (gamma), UreB (beta) and UreC (alpha) subunits. Three heterotrimers associate to form the active enzyme.</text>
</comment>
<comment type="catalytic activity">
    <reaction evidence="5 7">
        <text>urea + 2 H2O + H(+) = hydrogencarbonate + 2 NH4(+)</text>
        <dbReference type="Rhea" id="RHEA:20557"/>
        <dbReference type="ChEBI" id="CHEBI:15377"/>
        <dbReference type="ChEBI" id="CHEBI:15378"/>
        <dbReference type="ChEBI" id="CHEBI:16199"/>
        <dbReference type="ChEBI" id="CHEBI:17544"/>
        <dbReference type="ChEBI" id="CHEBI:28938"/>
        <dbReference type="EC" id="3.5.1.5"/>
    </reaction>
</comment>
<dbReference type="CDD" id="cd00375">
    <property type="entry name" value="Urease_alpha"/>
    <property type="match status" value="1"/>
</dbReference>
<dbReference type="InterPro" id="IPR002019">
    <property type="entry name" value="Urease_beta-like"/>
</dbReference>
<keyword evidence="3 6" id="KW-0479">Metal-binding</keyword>
<feature type="binding site" evidence="6">
    <location>
        <position position="385"/>
    </location>
    <ligand>
        <name>Ni(2+)</name>
        <dbReference type="ChEBI" id="CHEBI:49786"/>
        <label>2</label>
    </ligand>
</feature>
<dbReference type="PANTHER" id="PTHR43440">
    <property type="entry name" value="UREASE"/>
    <property type="match status" value="1"/>
</dbReference>
<dbReference type="NCBIfam" id="NF009686">
    <property type="entry name" value="PRK13207.1"/>
    <property type="match status" value="1"/>
</dbReference>
<feature type="binding site" evidence="6">
    <location>
        <position position="247"/>
    </location>
    <ligand>
        <name>Ni(2+)</name>
        <dbReference type="ChEBI" id="CHEBI:49786"/>
        <label>1</label>
    </ligand>
</feature>
<gene>
    <name evidence="7" type="primary">ureB</name>
    <name evidence="6" type="synonym">ureC</name>
    <name evidence="10" type="ORF">HNP81_001424</name>
</gene>
<dbReference type="Pfam" id="PF01979">
    <property type="entry name" value="Amidohydro_1"/>
    <property type="match status" value="1"/>
</dbReference>
<dbReference type="SUPFAM" id="SSF51338">
    <property type="entry name" value="Composite domain of metallo-dependent hydrolases"/>
    <property type="match status" value="1"/>
</dbReference>
<dbReference type="InterPro" id="IPR050112">
    <property type="entry name" value="Urease_alpha_subunit"/>
</dbReference>
<feature type="binding site" evidence="6">
    <location>
        <position position="359"/>
    </location>
    <ligand>
        <name>Ni(2+)</name>
        <dbReference type="ChEBI" id="CHEBI:49786"/>
        <label>2</label>
    </ligand>
</feature>
<dbReference type="InterPro" id="IPR036461">
    <property type="entry name" value="Urease_betasu_sf"/>
</dbReference>
<accession>A0ABR6CMI1</accession>
<dbReference type="HAMAP" id="MF_01953">
    <property type="entry name" value="Urease_alpha"/>
    <property type="match status" value="1"/>
</dbReference>
<dbReference type="InterPro" id="IPR029754">
    <property type="entry name" value="Urease_Ni-bd"/>
</dbReference>
<keyword evidence="4 7" id="KW-0378">Hydrolase</keyword>